<dbReference type="Pfam" id="PF13191">
    <property type="entry name" value="AAA_16"/>
    <property type="match status" value="1"/>
</dbReference>
<dbReference type="PROSITE" id="PS50110">
    <property type="entry name" value="RESPONSE_REGULATORY"/>
    <property type="match status" value="1"/>
</dbReference>
<dbReference type="PRINTS" id="PR00344">
    <property type="entry name" value="BCTRLSENSOR"/>
</dbReference>
<keyword evidence="5 14" id="KW-0597">Phosphoprotein</keyword>
<feature type="domain" description="Protein kinase" evidence="16">
    <location>
        <begin position="7"/>
        <end position="270"/>
    </location>
</feature>
<evidence type="ECO:0000259" key="16">
    <source>
        <dbReference type="PROSITE" id="PS50011"/>
    </source>
</evidence>
<dbReference type="GO" id="GO:0000155">
    <property type="term" value="F:phosphorelay sensor kinase activity"/>
    <property type="evidence" value="ECO:0007669"/>
    <property type="project" value="InterPro"/>
</dbReference>
<dbReference type="GO" id="GO:0016020">
    <property type="term" value="C:membrane"/>
    <property type="evidence" value="ECO:0007669"/>
    <property type="project" value="UniProtKB-SubCell"/>
</dbReference>
<evidence type="ECO:0000256" key="5">
    <source>
        <dbReference type="ARBA" id="ARBA00022553"/>
    </source>
</evidence>
<keyword evidence="8 20" id="KW-0418">Kinase</keyword>
<keyword evidence="9" id="KW-0067">ATP-binding</keyword>
<dbReference type="InterPro" id="IPR013656">
    <property type="entry name" value="PAS_4"/>
</dbReference>
<dbReference type="SUPFAM" id="SSF52172">
    <property type="entry name" value="CheY-like"/>
    <property type="match status" value="1"/>
</dbReference>
<dbReference type="Pfam" id="PF00069">
    <property type="entry name" value="Pkinase"/>
    <property type="match status" value="1"/>
</dbReference>
<evidence type="ECO:0000313" key="21">
    <source>
        <dbReference type="Proteomes" id="UP000218785"/>
    </source>
</evidence>
<dbReference type="Pfam" id="PF01590">
    <property type="entry name" value="GAF"/>
    <property type="match status" value="1"/>
</dbReference>
<evidence type="ECO:0000256" key="6">
    <source>
        <dbReference type="ARBA" id="ARBA00022679"/>
    </source>
</evidence>
<dbReference type="CDD" id="cd14014">
    <property type="entry name" value="STKc_PknB_like"/>
    <property type="match status" value="1"/>
</dbReference>
<evidence type="ECO:0000256" key="7">
    <source>
        <dbReference type="ARBA" id="ARBA00022741"/>
    </source>
</evidence>
<dbReference type="Gene3D" id="3.30.565.10">
    <property type="entry name" value="Histidine kinase-like ATPase, C-terminal domain"/>
    <property type="match status" value="1"/>
</dbReference>
<organism evidence="20 21">
    <name type="scientific">Tolypothrix tenuis PCC 7101</name>
    <dbReference type="NCBI Taxonomy" id="231146"/>
    <lineage>
        <taxon>Bacteria</taxon>
        <taxon>Bacillati</taxon>
        <taxon>Cyanobacteriota</taxon>
        <taxon>Cyanophyceae</taxon>
        <taxon>Nostocales</taxon>
        <taxon>Tolypothrichaceae</taxon>
        <taxon>Tolypothrix</taxon>
    </lineage>
</organism>
<evidence type="ECO:0000256" key="1">
    <source>
        <dbReference type="ARBA" id="ARBA00000085"/>
    </source>
</evidence>
<dbReference type="CDD" id="cd00082">
    <property type="entry name" value="HisKA"/>
    <property type="match status" value="1"/>
</dbReference>
<dbReference type="Gene3D" id="3.30.450.40">
    <property type="match status" value="1"/>
</dbReference>
<dbReference type="PANTHER" id="PTHR43642:SF1">
    <property type="entry name" value="HYBRID SIGNAL TRANSDUCTION HISTIDINE KINASE G"/>
    <property type="match status" value="1"/>
</dbReference>
<dbReference type="InterPro" id="IPR053159">
    <property type="entry name" value="Hybrid_Histidine_Kinase"/>
</dbReference>
<dbReference type="Pfam" id="PF00512">
    <property type="entry name" value="HisKA"/>
    <property type="match status" value="1"/>
</dbReference>
<dbReference type="SUPFAM" id="SSF56112">
    <property type="entry name" value="Protein kinase-like (PK-like)"/>
    <property type="match status" value="1"/>
</dbReference>
<dbReference type="InterPro" id="IPR041664">
    <property type="entry name" value="AAA_16"/>
</dbReference>
<dbReference type="Proteomes" id="UP000218785">
    <property type="component" value="Chromosome"/>
</dbReference>
<dbReference type="InterPro" id="IPR036890">
    <property type="entry name" value="HATPase_C_sf"/>
</dbReference>
<evidence type="ECO:0000256" key="13">
    <source>
        <dbReference type="ARBA" id="ARBA00074306"/>
    </source>
</evidence>
<dbReference type="InterPro" id="IPR000014">
    <property type="entry name" value="PAS"/>
</dbReference>
<dbReference type="SMART" id="SM00448">
    <property type="entry name" value="REC"/>
    <property type="match status" value="1"/>
</dbReference>
<dbReference type="InterPro" id="IPR005467">
    <property type="entry name" value="His_kinase_dom"/>
</dbReference>
<keyword evidence="12" id="KW-0131">Cell cycle</keyword>
<dbReference type="Gene3D" id="3.40.50.300">
    <property type="entry name" value="P-loop containing nucleotide triphosphate hydrolases"/>
    <property type="match status" value="1"/>
</dbReference>
<evidence type="ECO:0000256" key="11">
    <source>
        <dbReference type="ARBA" id="ARBA00023136"/>
    </source>
</evidence>
<evidence type="ECO:0000256" key="10">
    <source>
        <dbReference type="ARBA" id="ARBA00023012"/>
    </source>
</evidence>
<dbReference type="InterPro" id="IPR035965">
    <property type="entry name" value="PAS-like_dom_sf"/>
</dbReference>
<dbReference type="Gene3D" id="1.10.287.130">
    <property type="match status" value="1"/>
</dbReference>
<dbReference type="InterPro" id="IPR003661">
    <property type="entry name" value="HisK_dim/P_dom"/>
</dbReference>
<evidence type="ECO:0000256" key="15">
    <source>
        <dbReference type="SAM" id="Coils"/>
    </source>
</evidence>
<dbReference type="InterPro" id="IPR000719">
    <property type="entry name" value="Prot_kinase_dom"/>
</dbReference>
<evidence type="ECO:0000259" key="19">
    <source>
        <dbReference type="PROSITE" id="PS50113"/>
    </source>
</evidence>
<dbReference type="InterPro" id="IPR036097">
    <property type="entry name" value="HisK_dim/P_sf"/>
</dbReference>
<evidence type="ECO:0000256" key="4">
    <source>
        <dbReference type="ARBA" id="ARBA00012438"/>
    </source>
</evidence>
<proteinExistence type="inferred from homology"/>
<dbReference type="SMART" id="SM00387">
    <property type="entry name" value="HATPase_c"/>
    <property type="match status" value="1"/>
</dbReference>
<evidence type="ECO:0000259" key="17">
    <source>
        <dbReference type="PROSITE" id="PS50109"/>
    </source>
</evidence>
<dbReference type="InterPro" id="IPR003594">
    <property type="entry name" value="HATPase_dom"/>
</dbReference>
<evidence type="ECO:0000256" key="2">
    <source>
        <dbReference type="ARBA" id="ARBA00004370"/>
    </source>
</evidence>
<dbReference type="SMART" id="SM00388">
    <property type="entry name" value="HisKA"/>
    <property type="match status" value="1"/>
</dbReference>
<dbReference type="KEGG" id="ttq:NIES37_49310"/>
<dbReference type="CDD" id="cd17546">
    <property type="entry name" value="REC_hyHK_CKI1_RcsC-like"/>
    <property type="match status" value="1"/>
</dbReference>
<dbReference type="GO" id="GO:0005524">
    <property type="term" value="F:ATP binding"/>
    <property type="evidence" value="ECO:0007669"/>
    <property type="project" value="UniProtKB-KW"/>
</dbReference>
<keyword evidence="20" id="KW-0723">Serine/threonine-protein kinase</keyword>
<dbReference type="SUPFAM" id="SSF55781">
    <property type="entry name" value="GAF domain-like"/>
    <property type="match status" value="1"/>
</dbReference>
<dbReference type="PANTHER" id="PTHR43642">
    <property type="entry name" value="HYBRID SIGNAL TRANSDUCTION HISTIDINE KINASE G"/>
    <property type="match status" value="1"/>
</dbReference>
<dbReference type="PROSITE" id="PS50109">
    <property type="entry name" value="HIS_KIN"/>
    <property type="match status" value="1"/>
</dbReference>
<feature type="domain" description="Response regulatory" evidence="18">
    <location>
        <begin position="1909"/>
        <end position="2025"/>
    </location>
</feature>
<dbReference type="Gene3D" id="3.40.50.2300">
    <property type="match status" value="1"/>
</dbReference>
<evidence type="ECO:0000256" key="14">
    <source>
        <dbReference type="PROSITE-ProRule" id="PRU00169"/>
    </source>
</evidence>
<dbReference type="Pfam" id="PF08448">
    <property type="entry name" value="PAS_4"/>
    <property type="match status" value="1"/>
</dbReference>
<dbReference type="RefSeq" id="WP_096580172.1">
    <property type="nucleotide sequence ID" value="NZ_CAWNJS010000001.1"/>
</dbReference>
<dbReference type="EC" id="2.7.13.3" evidence="4"/>
<dbReference type="InterPro" id="IPR003018">
    <property type="entry name" value="GAF"/>
</dbReference>
<evidence type="ECO:0000256" key="12">
    <source>
        <dbReference type="ARBA" id="ARBA00023306"/>
    </source>
</evidence>
<comment type="catalytic activity">
    <reaction evidence="1">
        <text>ATP + protein L-histidine = ADP + protein N-phospho-L-histidine.</text>
        <dbReference type="EC" id="2.7.13.3"/>
    </reaction>
</comment>
<keyword evidence="7" id="KW-0547">Nucleotide-binding</keyword>
<dbReference type="Gene3D" id="3.30.450.20">
    <property type="entry name" value="PAS domain"/>
    <property type="match status" value="1"/>
</dbReference>
<evidence type="ECO:0000313" key="20">
    <source>
        <dbReference type="EMBL" id="BAZ00933.1"/>
    </source>
</evidence>
<evidence type="ECO:0000256" key="8">
    <source>
        <dbReference type="ARBA" id="ARBA00022777"/>
    </source>
</evidence>
<dbReference type="PROSITE" id="PS50113">
    <property type="entry name" value="PAC"/>
    <property type="match status" value="1"/>
</dbReference>
<feature type="coiled-coil region" evidence="15">
    <location>
        <begin position="1617"/>
        <end position="1652"/>
    </location>
</feature>
<dbReference type="PROSITE" id="PS50011">
    <property type="entry name" value="PROTEIN_KINASE_DOM"/>
    <property type="match status" value="1"/>
</dbReference>
<evidence type="ECO:0000256" key="9">
    <source>
        <dbReference type="ARBA" id="ARBA00022840"/>
    </source>
</evidence>
<dbReference type="CDD" id="cd16922">
    <property type="entry name" value="HATPase_EvgS-ArcB-TorS-like"/>
    <property type="match status" value="1"/>
</dbReference>
<dbReference type="Pfam" id="PF00072">
    <property type="entry name" value="Response_reg"/>
    <property type="match status" value="1"/>
</dbReference>
<dbReference type="SMART" id="SM00065">
    <property type="entry name" value="GAF"/>
    <property type="match status" value="1"/>
</dbReference>
<dbReference type="SUPFAM" id="SSF55785">
    <property type="entry name" value="PYP-like sensor domain (PAS domain)"/>
    <property type="match status" value="1"/>
</dbReference>
<dbReference type="SUPFAM" id="SSF52540">
    <property type="entry name" value="P-loop containing nucleoside triphosphate hydrolases"/>
    <property type="match status" value="1"/>
</dbReference>
<dbReference type="InterPro" id="IPR027417">
    <property type="entry name" value="P-loop_NTPase"/>
</dbReference>
<dbReference type="EMBL" id="AP018248">
    <property type="protein sequence ID" value="BAZ00933.1"/>
    <property type="molecule type" value="Genomic_DNA"/>
</dbReference>
<keyword evidence="11" id="KW-0472">Membrane</keyword>
<evidence type="ECO:0000259" key="18">
    <source>
        <dbReference type="PROSITE" id="PS50110"/>
    </source>
</evidence>
<dbReference type="InterPro" id="IPR004358">
    <property type="entry name" value="Sig_transdc_His_kin-like_C"/>
</dbReference>
<dbReference type="SUPFAM" id="SSF55874">
    <property type="entry name" value="ATPase domain of HSP90 chaperone/DNA topoisomerase II/histidine kinase"/>
    <property type="match status" value="1"/>
</dbReference>
<keyword evidence="21" id="KW-1185">Reference proteome</keyword>
<accession>A0A1Z4N5A9</accession>
<sequence length="2118" mass="239554">MISLPDVTIVSQIYESANSFVYRGIFNTNRQPVILKLLKEDYPTPAELYRYQQEYEITRSLNLEEIIKAYELRKYQNTLLMLLEDFGGESLKILLQKISFSVPGFLNLAIQITDILGRVHQHNIIHKDINPSNIVFNPQTGQLKIIDFGLSTLLSQENLALQSPNVLEGTLAYISPEQTGRINRALDYRTDFYSLGVTFYELLTKQLPFGYDDALELVHCHVAKQPLSPHEINPEIPINLSEIIMKLMAKMPEERYQSTWGIKADLETCLTQCQNGAILRFTLGCQDICHQLQIPEKLYGRESQIESLLTAFERTSLGKTELMLISGYSGIGKSALVHELYKLITEKRGYFISGKFDQLHRDIPYQALVAAFQELVRQLLTENELQLQQWREKILAALGANGQIIIDVIPEVELIIGKQPAVPELPFTEAQNRFNLVFQNFIQVFCQKEHPLVIFLDDLQWTDSATLQLLQLIMTHTNSQYLFLIGAYRDNEVSATHPAMLTVAEMNQQGLVVNHLSLSPLNFHQINEFIAETLKTNCIHTQKFAQLVWEKTQGNPFFIKEFIKSLYADKLLKFDTNAGSWSWDLERIINSSITDNVVELMTEKIQRLSDSAQKVLKLAACIGNSFDLKTLAVINERTQKETAKELLDAMQAGLILPIGDDYKFMQTDRELHELKITYKFAHDRIQQAAYFLIPVEEKQAVHWRVGQLLLQNTPPQLRQQKIFDIVNQLNLGIATVNVQEERDKIVQLNLIAGKKAKASAAWKTAGNYFRIGRNCLSADSWQSQYDLTLVLYVEAAEVASSCGNFEEMEKLVGIVLQKANSLLDKVKVYQVKIQAYTSQNNPRQAIDTALSVLKMLGIYFPKKPNKIDILLKLVKTKLSLTGKEIEALIELPEMTDPYKLAAMRILSDVVAPAYFAIPELFALIVFEQVNLSLKYGNTATSCYAYATYGLILSGEVIGDIEAGYQFGQLALKLLDKFNAKELKARIFFVVNFFIKHWKEHIKETLTPLRDAYVIGLETGDVEYAAYAATSYTHHAYILGQELAKLEPEMAMYANSLKQLGQETGYYYIQINRQLILNLMGQAEDNCRLIGESYDEDKMLPIHLEANAQNICHYLYFYKIFLGYLFQDYQQALKYTRLVEESQDSAVGSIPLADFYISLIYLAIYADASKSEQKRIQKQVKAKLKNLKKWAHFAPMTHLQKFSLVQAELHRVLGEHTQAIDCYDLAIALAKENDYLNEEALANELTAKFYLNWGKAQVAQGYLINAYHCYLRWGAIAKVKDLEQQYPQLLQRFTKTNISLDSRHSIPSTSGSTAGEVLDLAALMKAAVAIASEIELDKLLATLMRILLSSAGAQTGYLILESLGELRVEASGEANSEQILVLQSTPIETCLPASIIYYVARTQEGLIESNVARDGRFTQDKYIKQYQPKSILCAPLLNQGQLIGIVYLENNLADDVFTADRLKVIQMLSTQAAIALNNARLYTQVQSTQNRLNKFLNAIPLGISVHDAKGQLVYANQVSQQLLKIQDLVKAEAEQLAQAYRIYRAETGQMYPLEQLPIVRSLGGEKTRADDLELHYSELIVPLEVTSTPIFDETGNVEYAIAAFQDISDRKQAQKTLIENVRLEQEISERKKIEAELEQAKDAAETANRAKSTFLANMSHELRTPLNAILGFSQLMNQDANLSTGQKENLEIIHRSGEHLLALINQVLDLSKVEAGRMVLSTTNFDLYYLLADIEDMFALKAKDKNLQLQFDCALNVPQYICTDEMKLRQVLINLISNAIKFTSFGSVSVKVAINADMQTDSGETTISFEVTDTGVGIAPEELKNLFQPFVQTSSGQQLQQGTGLGLTISREFVRLMGGEITVMSSQGFYPSGTTFKFDIPVGIAEECVINNPSKSDRIIALAPNQPQYRILVVDDKDYNRQLLVKLLKPLGFAVQEANNGEDAIKIWDEYSPHLIWMDMRMPIMDGYEATKRIKSTTKGQATVIIALTASAWEEEKTVILSAGCDDFVRKPFYTETIFEMMAKHLGVRYIYQEKEPSSHHANVNVEPLNLTNLFAEMPKSWIINLHESALDADAELVLQILDSVPESHALVRHTCKNWVKRFQFENILDLTEPLITKH</sequence>
<evidence type="ECO:0000256" key="3">
    <source>
        <dbReference type="ARBA" id="ARBA00006402"/>
    </source>
</evidence>
<gene>
    <name evidence="20" type="ORF">NIES37_49310</name>
</gene>
<dbReference type="Pfam" id="PF02518">
    <property type="entry name" value="HATPase_c"/>
    <property type="match status" value="1"/>
</dbReference>
<keyword evidence="10" id="KW-0902">Two-component regulatory system</keyword>
<feature type="modified residue" description="4-aspartylphosphate" evidence="14">
    <location>
        <position position="1958"/>
    </location>
</feature>
<reference evidence="20 21" key="1">
    <citation type="submission" date="2017-06" db="EMBL/GenBank/DDBJ databases">
        <title>Genome sequencing of cyanobaciteial culture collection at National Institute for Environmental Studies (NIES).</title>
        <authorList>
            <person name="Hirose Y."/>
            <person name="Shimura Y."/>
            <person name="Fujisawa T."/>
            <person name="Nakamura Y."/>
            <person name="Kawachi M."/>
        </authorList>
    </citation>
    <scope>NUCLEOTIDE SEQUENCE [LARGE SCALE GENOMIC DNA]</scope>
    <source>
        <strain evidence="20 21">NIES-37</strain>
    </source>
</reference>
<dbReference type="InterPro" id="IPR001789">
    <property type="entry name" value="Sig_transdc_resp-reg_receiver"/>
</dbReference>
<keyword evidence="15" id="KW-0175">Coiled coil</keyword>
<dbReference type="SUPFAM" id="SSF47384">
    <property type="entry name" value="Homodimeric domain of signal transducing histidine kinase"/>
    <property type="match status" value="1"/>
</dbReference>
<dbReference type="FunFam" id="1.10.287.130:FF:000038">
    <property type="entry name" value="Sensory transduction histidine kinase"/>
    <property type="match status" value="1"/>
</dbReference>
<comment type="similarity">
    <text evidence="3">In the N-terminal section; belongs to the phytochrome family.</text>
</comment>
<dbReference type="InterPro" id="IPR011006">
    <property type="entry name" value="CheY-like_superfamily"/>
</dbReference>
<dbReference type="FunFam" id="3.30.565.10:FF:000010">
    <property type="entry name" value="Sensor histidine kinase RcsC"/>
    <property type="match status" value="1"/>
</dbReference>
<dbReference type="InterPro" id="IPR000700">
    <property type="entry name" value="PAS-assoc_C"/>
</dbReference>
<feature type="domain" description="Histidine kinase" evidence="17">
    <location>
        <begin position="1656"/>
        <end position="1883"/>
    </location>
</feature>
<comment type="subcellular location">
    <subcellularLocation>
        <location evidence="2">Membrane</location>
    </subcellularLocation>
</comment>
<protein>
    <recommendedName>
        <fullName evidence="13">Circadian input-output histidine kinase CikA</fullName>
        <ecNumber evidence="4">2.7.13.3</ecNumber>
    </recommendedName>
</protein>
<keyword evidence="6" id="KW-0808">Transferase</keyword>
<dbReference type="CDD" id="cd00130">
    <property type="entry name" value="PAS"/>
    <property type="match status" value="1"/>
</dbReference>
<dbReference type="InterPro" id="IPR011009">
    <property type="entry name" value="Kinase-like_dom_sf"/>
</dbReference>
<dbReference type="Gene3D" id="1.10.510.10">
    <property type="entry name" value="Transferase(Phosphotransferase) domain 1"/>
    <property type="match status" value="1"/>
</dbReference>
<dbReference type="GO" id="GO:0004674">
    <property type="term" value="F:protein serine/threonine kinase activity"/>
    <property type="evidence" value="ECO:0007669"/>
    <property type="project" value="UniProtKB-KW"/>
</dbReference>
<dbReference type="InterPro" id="IPR029016">
    <property type="entry name" value="GAF-like_dom_sf"/>
</dbReference>
<name>A0A1Z4N5A9_9CYAN</name>
<feature type="domain" description="PAC" evidence="19">
    <location>
        <begin position="1566"/>
        <end position="1618"/>
    </location>
</feature>